<dbReference type="RefSeq" id="WP_073130860.1">
    <property type="nucleotide sequence ID" value="NZ_FQWQ01000001.1"/>
</dbReference>
<dbReference type="EMBL" id="FQWQ01000001">
    <property type="protein sequence ID" value="SHG50190.1"/>
    <property type="molecule type" value="Genomic_DNA"/>
</dbReference>
<keyword evidence="2" id="KW-0812">Transmembrane</keyword>
<proteinExistence type="predicted"/>
<evidence type="ECO:0000256" key="2">
    <source>
        <dbReference type="SAM" id="Phobius"/>
    </source>
</evidence>
<name>A0A1M5KC45_9BACT</name>
<dbReference type="OrthoDB" id="1120747at2"/>
<dbReference type="Proteomes" id="UP000184212">
    <property type="component" value="Unassembled WGS sequence"/>
</dbReference>
<organism evidence="3 4">
    <name type="scientific">Chryseolinea serpens</name>
    <dbReference type="NCBI Taxonomy" id="947013"/>
    <lineage>
        <taxon>Bacteria</taxon>
        <taxon>Pseudomonadati</taxon>
        <taxon>Bacteroidota</taxon>
        <taxon>Cytophagia</taxon>
        <taxon>Cytophagales</taxon>
        <taxon>Fulvivirgaceae</taxon>
        <taxon>Chryseolinea</taxon>
    </lineage>
</organism>
<accession>A0A1M5KC45</accession>
<feature type="transmembrane region" description="Helical" evidence="2">
    <location>
        <begin position="46"/>
        <end position="64"/>
    </location>
</feature>
<keyword evidence="2" id="KW-0472">Membrane</keyword>
<evidence type="ECO:0008006" key="5">
    <source>
        <dbReference type="Google" id="ProtNLM"/>
    </source>
</evidence>
<keyword evidence="2" id="KW-1133">Transmembrane helix</keyword>
<keyword evidence="4" id="KW-1185">Reference proteome</keyword>
<reference evidence="3 4" key="1">
    <citation type="submission" date="2016-11" db="EMBL/GenBank/DDBJ databases">
        <authorList>
            <person name="Jaros S."/>
            <person name="Januszkiewicz K."/>
            <person name="Wedrychowicz H."/>
        </authorList>
    </citation>
    <scope>NUCLEOTIDE SEQUENCE [LARGE SCALE GENOMIC DNA]</scope>
    <source>
        <strain evidence="3 4">DSM 24574</strain>
    </source>
</reference>
<protein>
    <recommendedName>
        <fullName evidence="5">Anti-sigma factor</fullName>
    </recommendedName>
</protein>
<keyword evidence="1" id="KW-0175">Coiled coil</keyword>
<evidence type="ECO:0000313" key="3">
    <source>
        <dbReference type="EMBL" id="SHG50190.1"/>
    </source>
</evidence>
<dbReference type="STRING" id="947013.SAMN04488109_0551"/>
<dbReference type="AlphaFoldDB" id="A0A1M5KC45"/>
<feature type="coiled-coil region" evidence="1">
    <location>
        <begin position="108"/>
        <end position="176"/>
    </location>
</feature>
<gene>
    <name evidence="3" type="ORF">SAMN04488109_0551</name>
</gene>
<evidence type="ECO:0000313" key="4">
    <source>
        <dbReference type="Proteomes" id="UP000184212"/>
    </source>
</evidence>
<evidence type="ECO:0000256" key="1">
    <source>
        <dbReference type="SAM" id="Coils"/>
    </source>
</evidence>
<sequence>MKDQLEDFVHRNRAAFDDKEPSERVWKNIHAATQQGPRTTVWNSLMLWRAAAVVFMALSGYLLYQKTTAKPAVSEVAANEFRDVERFYFNLISEKVQLIDEFQKNEGLNGFTQDFQQLEAMYSVLKEEMKAHPSQKVKDALVLNLLIRIDLLNQQLHALEKKEDESYKDKKEKKEESV</sequence>